<keyword evidence="4" id="KW-1185">Reference proteome</keyword>
<evidence type="ECO:0000259" key="2">
    <source>
        <dbReference type="PROSITE" id="PS50853"/>
    </source>
</evidence>
<dbReference type="InterPro" id="IPR008963">
    <property type="entry name" value="Purple_acid_Pase-like_N"/>
</dbReference>
<dbReference type="AlphaFoldDB" id="A0A7G8BEB7"/>
<dbReference type="Pfam" id="PF16656">
    <property type="entry name" value="Pur_ac_phosph_N"/>
    <property type="match status" value="1"/>
</dbReference>
<evidence type="ECO:0000256" key="1">
    <source>
        <dbReference type="SAM" id="SignalP"/>
    </source>
</evidence>
<reference evidence="3 4" key="1">
    <citation type="submission" date="2020-08" db="EMBL/GenBank/DDBJ databases">
        <title>Edaphobacter telluris sp. nov. and Acidobacterium dinghuensis sp. nov., two acidobacteria isolated from forest soil.</title>
        <authorList>
            <person name="Fu J."/>
            <person name="Qiu L."/>
        </authorList>
    </citation>
    <scope>NUCLEOTIDE SEQUENCE [LARGE SCALE GENOMIC DNA]</scope>
    <source>
        <strain evidence="3">4Y35</strain>
    </source>
</reference>
<dbReference type="CDD" id="cd00063">
    <property type="entry name" value="FN3"/>
    <property type="match status" value="1"/>
</dbReference>
<keyword evidence="1" id="KW-0732">Signal</keyword>
<dbReference type="SUPFAM" id="SSF49363">
    <property type="entry name" value="Purple acid phosphatase, N-terminal domain"/>
    <property type="match status" value="1"/>
</dbReference>
<accession>A0A7G8BEB7</accession>
<dbReference type="InterPro" id="IPR015914">
    <property type="entry name" value="PAPs_N"/>
</dbReference>
<dbReference type="Proteomes" id="UP000515312">
    <property type="component" value="Chromosome"/>
</dbReference>
<dbReference type="GO" id="GO:0046872">
    <property type="term" value="F:metal ion binding"/>
    <property type="evidence" value="ECO:0007669"/>
    <property type="project" value="InterPro"/>
</dbReference>
<gene>
    <name evidence="3" type="ORF">H7849_17435</name>
</gene>
<dbReference type="PROSITE" id="PS50853">
    <property type="entry name" value="FN3"/>
    <property type="match status" value="1"/>
</dbReference>
<organism evidence="3 4">
    <name type="scientific">Alloacidobacterium dinghuense</name>
    <dbReference type="NCBI Taxonomy" id="2763107"/>
    <lineage>
        <taxon>Bacteria</taxon>
        <taxon>Pseudomonadati</taxon>
        <taxon>Acidobacteriota</taxon>
        <taxon>Terriglobia</taxon>
        <taxon>Terriglobales</taxon>
        <taxon>Acidobacteriaceae</taxon>
        <taxon>Alloacidobacterium</taxon>
    </lineage>
</organism>
<dbReference type="Gene3D" id="2.60.40.380">
    <property type="entry name" value="Purple acid phosphatase-like, N-terminal"/>
    <property type="match status" value="1"/>
</dbReference>
<dbReference type="GO" id="GO:0003993">
    <property type="term" value="F:acid phosphatase activity"/>
    <property type="evidence" value="ECO:0007669"/>
    <property type="project" value="InterPro"/>
</dbReference>
<evidence type="ECO:0000313" key="3">
    <source>
        <dbReference type="EMBL" id="QNI30887.1"/>
    </source>
</evidence>
<dbReference type="EMBL" id="CP060394">
    <property type="protein sequence ID" value="QNI30887.1"/>
    <property type="molecule type" value="Genomic_DNA"/>
</dbReference>
<evidence type="ECO:0000313" key="4">
    <source>
        <dbReference type="Proteomes" id="UP000515312"/>
    </source>
</evidence>
<feature type="chain" id="PRO_5028815249" evidence="1">
    <location>
        <begin position="18"/>
        <end position="139"/>
    </location>
</feature>
<sequence length="139" mass="15347">MLLILAAGLPLSWPAAAQTSSYTPKDILPPAKRAVKVQIKEGPALESFRNDEAIIRWTSTNPGGTDEHFGVVHYGTDPEHLTEMAKSHIRLNQNHPDTVFRVRVEGLKPGTKYYYTVDSMQATGESDGVKSSVKHFMTP</sequence>
<dbReference type="RefSeq" id="WP_186741081.1">
    <property type="nucleotide sequence ID" value="NZ_CP060394.1"/>
</dbReference>
<feature type="domain" description="Fibronectin type-III" evidence="2">
    <location>
        <begin position="39"/>
        <end position="139"/>
    </location>
</feature>
<feature type="signal peptide" evidence="1">
    <location>
        <begin position="1"/>
        <end position="17"/>
    </location>
</feature>
<proteinExistence type="predicted"/>
<protein>
    <submittedName>
        <fullName evidence="3">Fibronectin type III domain-containing protein</fullName>
    </submittedName>
</protein>
<dbReference type="InterPro" id="IPR003961">
    <property type="entry name" value="FN3_dom"/>
</dbReference>
<name>A0A7G8BEB7_9BACT</name>
<dbReference type="KEGG" id="adin:H7849_17435"/>